<dbReference type="EMBL" id="CP051428">
    <property type="protein sequence ID" value="QJC51963.1"/>
    <property type="molecule type" value="Genomic_DNA"/>
</dbReference>
<dbReference type="Gene3D" id="3.40.50.1980">
    <property type="entry name" value="Nitrogenase molybdenum iron protein domain"/>
    <property type="match status" value="2"/>
</dbReference>
<dbReference type="PRINTS" id="PR00691">
    <property type="entry name" value="ADHESINB"/>
</dbReference>
<feature type="coiled-coil region" evidence="5">
    <location>
        <begin position="198"/>
        <end position="229"/>
    </location>
</feature>
<dbReference type="InterPro" id="IPR050492">
    <property type="entry name" value="Bact_metal-bind_prot9"/>
</dbReference>
<dbReference type="InterPro" id="IPR006129">
    <property type="entry name" value="AdhesinB"/>
</dbReference>
<dbReference type="KEGG" id="palr:HGI30_10655"/>
<dbReference type="InterPro" id="IPR006128">
    <property type="entry name" value="Lipoprotein_PsaA-like"/>
</dbReference>
<dbReference type="PRINTS" id="PR00690">
    <property type="entry name" value="ADHESNFAMILY"/>
</dbReference>
<evidence type="ECO:0000256" key="7">
    <source>
        <dbReference type="SAM" id="SignalP"/>
    </source>
</evidence>
<evidence type="ECO:0000313" key="9">
    <source>
        <dbReference type="Proteomes" id="UP000502136"/>
    </source>
</evidence>
<dbReference type="Proteomes" id="UP000502136">
    <property type="component" value="Chromosome"/>
</dbReference>
<protein>
    <submittedName>
        <fullName evidence="8">Zinc ABC transporter substrate-binding protein</fullName>
    </submittedName>
</protein>
<proteinExistence type="inferred from homology"/>
<keyword evidence="5" id="KW-0175">Coiled coil</keyword>
<dbReference type="PANTHER" id="PTHR42953">
    <property type="entry name" value="HIGH-AFFINITY ZINC UPTAKE SYSTEM PROTEIN ZNUA-RELATED"/>
    <property type="match status" value="1"/>
</dbReference>
<feature type="chain" id="PRO_5039454974" evidence="7">
    <location>
        <begin position="21"/>
        <end position="340"/>
    </location>
</feature>
<evidence type="ECO:0000313" key="8">
    <source>
        <dbReference type="EMBL" id="QJC51963.1"/>
    </source>
</evidence>
<evidence type="ECO:0000256" key="2">
    <source>
        <dbReference type="ARBA" id="ARBA00022448"/>
    </source>
</evidence>
<accession>A0A6H2GX08</accession>
<dbReference type="GO" id="GO:0030001">
    <property type="term" value="P:metal ion transport"/>
    <property type="evidence" value="ECO:0007669"/>
    <property type="project" value="InterPro"/>
</dbReference>
<evidence type="ECO:0000256" key="5">
    <source>
        <dbReference type="SAM" id="Coils"/>
    </source>
</evidence>
<dbReference type="AlphaFoldDB" id="A0A6H2GX08"/>
<feature type="signal peptide" evidence="7">
    <location>
        <begin position="1"/>
        <end position="20"/>
    </location>
</feature>
<evidence type="ECO:0000256" key="4">
    <source>
        <dbReference type="RuleBase" id="RU003512"/>
    </source>
</evidence>
<evidence type="ECO:0000256" key="3">
    <source>
        <dbReference type="ARBA" id="ARBA00022729"/>
    </source>
</evidence>
<feature type="region of interest" description="Disordered" evidence="6">
    <location>
        <begin position="134"/>
        <end position="167"/>
    </location>
</feature>
<dbReference type="RefSeq" id="WP_168907541.1">
    <property type="nucleotide sequence ID" value="NZ_CP051428.1"/>
</dbReference>
<comment type="similarity">
    <text evidence="1 4">Belongs to the bacterial solute-binding protein 9 family.</text>
</comment>
<keyword evidence="9" id="KW-1185">Reference proteome</keyword>
<keyword evidence="3 7" id="KW-0732">Signal</keyword>
<dbReference type="CDD" id="cd01017">
    <property type="entry name" value="AdcA"/>
    <property type="match status" value="1"/>
</dbReference>
<dbReference type="GO" id="GO:0007155">
    <property type="term" value="P:cell adhesion"/>
    <property type="evidence" value="ECO:0007669"/>
    <property type="project" value="InterPro"/>
</dbReference>
<keyword evidence="2 4" id="KW-0813">Transport</keyword>
<dbReference type="InterPro" id="IPR006127">
    <property type="entry name" value="ZnuA-like"/>
</dbReference>
<evidence type="ECO:0000256" key="1">
    <source>
        <dbReference type="ARBA" id="ARBA00011028"/>
    </source>
</evidence>
<dbReference type="SUPFAM" id="SSF53807">
    <property type="entry name" value="Helical backbone' metal receptor"/>
    <property type="match status" value="1"/>
</dbReference>
<sequence>MARQRKWMSGLLLSGGLALALSGCGSSSGGASNEPAGNGGTDAGEGAKLNVAATIYPMAEFARQVGGSRVNVVPLVPTGVEPHDWEPSAKDMAAISDADVFVYNGIVESWAEQAIGSAANPDRVDVEASRGLADLEGSVDDPHPGEESEGDPNHADEQGDEHAEAQAKDPHVWLDPVLAQQEVRAIQKALEQADPDYKDHYAKNADAYIAKLEELHQQFVSQLETSKRKDFVTSHAAFTYLAERYGLKQVPISGLSPEQEPSPEQMAQVIEFVREHQVKTIFFETLIDSKLADTIAAETQAGTDVLNPLEGLTKEQADQGEDYISVMTSNLNALVKALNG</sequence>
<evidence type="ECO:0000256" key="6">
    <source>
        <dbReference type="SAM" id="MobiDB-lite"/>
    </source>
</evidence>
<dbReference type="PANTHER" id="PTHR42953:SF3">
    <property type="entry name" value="HIGH-AFFINITY ZINC UPTAKE SYSTEM PROTEIN ZNUA"/>
    <property type="match status" value="1"/>
</dbReference>
<dbReference type="Pfam" id="PF01297">
    <property type="entry name" value="ZnuA"/>
    <property type="match status" value="1"/>
</dbReference>
<dbReference type="GO" id="GO:0046872">
    <property type="term" value="F:metal ion binding"/>
    <property type="evidence" value="ECO:0007669"/>
    <property type="project" value="InterPro"/>
</dbReference>
<feature type="compositionally biased region" description="Basic and acidic residues" evidence="6">
    <location>
        <begin position="140"/>
        <end position="167"/>
    </location>
</feature>
<dbReference type="PROSITE" id="PS51257">
    <property type="entry name" value="PROKAR_LIPOPROTEIN"/>
    <property type="match status" value="1"/>
</dbReference>
<organism evidence="8 9">
    <name type="scientific">Paenibacillus albicereus</name>
    <dbReference type="NCBI Taxonomy" id="2726185"/>
    <lineage>
        <taxon>Bacteria</taxon>
        <taxon>Bacillati</taxon>
        <taxon>Bacillota</taxon>
        <taxon>Bacilli</taxon>
        <taxon>Bacillales</taxon>
        <taxon>Paenibacillaceae</taxon>
        <taxon>Paenibacillus</taxon>
    </lineage>
</organism>
<name>A0A6H2GX08_9BACL</name>
<reference evidence="8 9" key="1">
    <citation type="submission" date="2020-04" db="EMBL/GenBank/DDBJ databases">
        <title>Novel Paenibacillus strain UniB2 isolated from commercial digestive syrup.</title>
        <authorList>
            <person name="Thorat V."/>
            <person name="Kirdat K."/>
            <person name="Tiwarekar B."/>
            <person name="Yadav A."/>
        </authorList>
    </citation>
    <scope>NUCLEOTIDE SEQUENCE [LARGE SCALE GENOMIC DNA]</scope>
    <source>
        <strain evidence="8 9">UniB2</strain>
    </source>
</reference>
<gene>
    <name evidence="8" type="ORF">HGI30_10655</name>
</gene>